<dbReference type="EMBL" id="JAXAFO010000015">
    <property type="protein sequence ID" value="MDX6849830.1"/>
    <property type="molecule type" value="Genomic_DNA"/>
</dbReference>
<dbReference type="Proteomes" id="UP001273505">
    <property type="component" value="Unassembled WGS sequence"/>
</dbReference>
<reference evidence="2 3" key="1">
    <citation type="submission" date="2023-11" db="EMBL/GenBank/DDBJ databases">
        <title>Gilvimarinus fulvus sp. nov., isolated from the surface of Kelp.</title>
        <authorList>
            <person name="Sun Y.Y."/>
            <person name="Gong Y."/>
            <person name="Du Z.J."/>
        </authorList>
    </citation>
    <scope>NUCLEOTIDE SEQUENCE [LARGE SCALE GENOMIC DNA]</scope>
    <source>
        <strain evidence="2 3">SDUM040013</strain>
    </source>
</reference>
<comment type="caution">
    <text evidence="2">The sequence shown here is derived from an EMBL/GenBank/DDBJ whole genome shotgun (WGS) entry which is preliminary data.</text>
</comment>
<evidence type="ECO:0000313" key="2">
    <source>
        <dbReference type="EMBL" id="MDX6849830.1"/>
    </source>
</evidence>
<sequence length="132" mass="15309">MAKHLTDKDIEAIVEYLDEWDLSKKVTWEKLCLSLDDDLGISHTRQTLQSHDRIKGAFDDLKLHLRGKKKQGGKVLPSSLAAAAKEIETLNRKNARLERENKNLLEQFLVWQYNAHIHGMKQDQLNRPLPEK</sequence>
<feature type="coiled-coil region" evidence="1">
    <location>
        <begin position="80"/>
        <end position="107"/>
    </location>
</feature>
<proteinExistence type="predicted"/>
<organism evidence="2 3">
    <name type="scientific">Gilvimarinus gilvus</name>
    <dbReference type="NCBI Taxonomy" id="3058038"/>
    <lineage>
        <taxon>Bacteria</taxon>
        <taxon>Pseudomonadati</taxon>
        <taxon>Pseudomonadota</taxon>
        <taxon>Gammaproteobacteria</taxon>
        <taxon>Cellvibrionales</taxon>
        <taxon>Cellvibrionaceae</taxon>
        <taxon>Gilvimarinus</taxon>
    </lineage>
</organism>
<keyword evidence="3" id="KW-1185">Reference proteome</keyword>
<dbReference type="RefSeq" id="WP_302722374.1">
    <property type="nucleotide sequence ID" value="NZ_JAULRU010000548.1"/>
</dbReference>
<evidence type="ECO:0000313" key="3">
    <source>
        <dbReference type="Proteomes" id="UP001273505"/>
    </source>
</evidence>
<evidence type="ECO:0008006" key="4">
    <source>
        <dbReference type="Google" id="ProtNLM"/>
    </source>
</evidence>
<keyword evidence="1" id="KW-0175">Coiled coil</keyword>
<name>A0ABU4RYG5_9GAMM</name>
<protein>
    <recommendedName>
        <fullName evidence="4">Transposase</fullName>
    </recommendedName>
</protein>
<accession>A0ABU4RYG5</accession>
<evidence type="ECO:0000256" key="1">
    <source>
        <dbReference type="SAM" id="Coils"/>
    </source>
</evidence>
<gene>
    <name evidence="2" type="ORF">SCD92_10700</name>
</gene>